<evidence type="ECO:0000256" key="2">
    <source>
        <dbReference type="ARBA" id="ARBA00022723"/>
    </source>
</evidence>
<dbReference type="PANTHER" id="PTHR12629">
    <property type="entry name" value="DIPHOSPHOINOSITOL POLYPHOSPHATE PHOSPHOHYDROLASE"/>
    <property type="match status" value="1"/>
</dbReference>
<comment type="cofactor">
    <cofactor evidence="1">
        <name>Mg(2+)</name>
        <dbReference type="ChEBI" id="CHEBI:18420"/>
    </cofactor>
</comment>
<dbReference type="GO" id="GO:0016787">
    <property type="term" value="F:hydrolase activity"/>
    <property type="evidence" value="ECO:0007669"/>
    <property type="project" value="UniProtKB-KW"/>
</dbReference>
<dbReference type="InterPro" id="IPR000086">
    <property type="entry name" value="NUDIX_hydrolase_dom"/>
</dbReference>
<keyword evidence="4" id="KW-0460">Magnesium</keyword>
<accession>A0ABU8PNK9</accession>
<dbReference type="CDD" id="cd04666">
    <property type="entry name" value="NUDIX_DIPP2_like_Nudt4"/>
    <property type="match status" value="1"/>
</dbReference>
<dbReference type="Gene3D" id="3.90.79.10">
    <property type="entry name" value="Nucleoside Triphosphate Pyrophosphohydrolase"/>
    <property type="match status" value="1"/>
</dbReference>
<keyword evidence="3 6" id="KW-0378">Hydrolase</keyword>
<name>A0ABU8PNK9_9HYPH</name>
<dbReference type="SUPFAM" id="SSF55811">
    <property type="entry name" value="Nudix"/>
    <property type="match status" value="1"/>
</dbReference>
<reference evidence="6 7" key="1">
    <citation type="submission" date="2023-12" db="EMBL/GenBank/DDBJ databases">
        <title>Gut-associated functions are favored during microbiome assembly across C. elegans life.</title>
        <authorList>
            <person name="Zimmermann J."/>
        </authorList>
    </citation>
    <scope>NUCLEOTIDE SEQUENCE [LARGE SCALE GENOMIC DNA]</scope>
    <source>
        <strain evidence="6 7">MYb71</strain>
    </source>
</reference>
<proteinExistence type="predicted"/>
<dbReference type="RefSeq" id="WP_181153542.1">
    <property type="nucleotide sequence ID" value="NZ_JBBGZH010000003.1"/>
</dbReference>
<dbReference type="Proteomes" id="UP001375812">
    <property type="component" value="Unassembled WGS sequence"/>
</dbReference>
<evidence type="ECO:0000313" key="7">
    <source>
        <dbReference type="Proteomes" id="UP001375812"/>
    </source>
</evidence>
<dbReference type="InterPro" id="IPR015797">
    <property type="entry name" value="NUDIX_hydrolase-like_dom_sf"/>
</dbReference>
<evidence type="ECO:0000313" key="6">
    <source>
        <dbReference type="EMBL" id="MEJ5023066.1"/>
    </source>
</evidence>
<sequence length="173" mass="19971">MSSRKWKNGIRKAKAGTELEQAAALPYRFENGRLEILLLTTRNTRRFTLPKGWPMKRKSLAESARVEALEEAGLEGILAPGIIGHFFYWKRLKSVFIPVKVSVFPLFVLQELPCWREQDERYRKWLSTDEAQLLVDEPELVSLIGLLDSNRARTGSSWEICVRTDKWVVGGFY</sequence>
<evidence type="ECO:0000256" key="1">
    <source>
        <dbReference type="ARBA" id="ARBA00001946"/>
    </source>
</evidence>
<dbReference type="PANTHER" id="PTHR12629:SF0">
    <property type="entry name" value="DIPHOSPHOINOSITOL-POLYPHOSPHATE DIPHOSPHATASE"/>
    <property type="match status" value="1"/>
</dbReference>
<comment type="caution">
    <text evidence="6">The sequence shown here is derived from an EMBL/GenBank/DDBJ whole genome shotgun (WGS) entry which is preliminary data.</text>
</comment>
<evidence type="ECO:0000256" key="3">
    <source>
        <dbReference type="ARBA" id="ARBA00022801"/>
    </source>
</evidence>
<organism evidence="6 7">
    <name type="scientific">Ochrobactrum vermis</name>
    <dbReference type="NCBI Taxonomy" id="1827297"/>
    <lineage>
        <taxon>Bacteria</taxon>
        <taxon>Pseudomonadati</taxon>
        <taxon>Pseudomonadota</taxon>
        <taxon>Alphaproteobacteria</taxon>
        <taxon>Hyphomicrobiales</taxon>
        <taxon>Brucellaceae</taxon>
        <taxon>Brucella/Ochrobactrum group</taxon>
        <taxon>Ochrobactrum</taxon>
    </lineage>
</organism>
<dbReference type="EMBL" id="JBBGZH010000003">
    <property type="protein sequence ID" value="MEJ5023066.1"/>
    <property type="molecule type" value="Genomic_DNA"/>
</dbReference>
<keyword evidence="7" id="KW-1185">Reference proteome</keyword>
<keyword evidence="2" id="KW-0479">Metal-binding</keyword>
<evidence type="ECO:0000259" key="5">
    <source>
        <dbReference type="PROSITE" id="PS51462"/>
    </source>
</evidence>
<gene>
    <name evidence="6" type="ORF">WH297_25565</name>
</gene>
<feature type="domain" description="Nudix hydrolase" evidence="5">
    <location>
        <begin position="18"/>
        <end position="148"/>
    </location>
</feature>
<dbReference type="PROSITE" id="PS51462">
    <property type="entry name" value="NUDIX"/>
    <property type="match status" value="1"/>
</dbReference>
<evidence type="ECO:0000256" key="4">
    <source>
        <dbReference type="ARBA" id="ARBA00022842"/>
    </source>
</evidence>
<dbReference type="InterPro" id="IPR047198">
    <property type="entry name" value="DDP-like_NUDIX"/>
</dbReference>
<protein>
    <submittedName>
        <fullName evidence="6">NUDIX hydrolase</fullName>
    </submittedName>
</protein>